<dbReference type="GO" id="GO:0016787">
    <property type="term" value="F:hydrolase activity"/>
    <property type="evidence" value="ECO:0007669"/>
    <property type="project" value="UniProtKB-KW"/>
</dbReference>
<keyword evidence="4" id="KW-1185">Reference proteome</keyword>
<dbReference type="Pfam" id="PF00561">
    <property type="entry name" value="Abhydrolase_1"/>
    <property type="match status" value="1"/>
</dbReference>
<name>A0A7W4W6K3_9GAMM</name>
<accession>A0A7W4W6K3</accession>
<organism evidence="3 4">
    <name type="scientific">Litorivivens lipolytica</name>
    <dbReference type="NCBI Taxonomy" id="1524264"/>
    <lineage>
        <taxon>Bacteria</taxon>
        <taxon>Pseudomonadati</taxon>
        <taxon>Pseudomonadota</taxon>
        <taxon>Gammaproteobacteria</taxon>
        <taxon>Litorivivens</taxon>
    </lineage>
</organism>
<dbReference type="InterPro" id="IPR000639">
    <property type="entry name" value="Epox_hydrolase-like"/>
</dbReference>
<evidence type="ECO:0000313" key="3">
    <source>
        <dbReference type="EMBL" id="MBB3048270.1"/>
    </source>
</evidence>
<keyword evidence="1" id="KW-0378">Hydrolase</keyword>
<dbReference type="InterPro" id="IPR000073">
    <property type="entry name" value="AB_hydrolase_1"/>
</dbReference>
<sequence>MSTIEISSATIRVGLLDMAYREAGEGPLVICLHGFPDTAHSFDGLLPVLAKAGFRAVAPFMRGYYPTAVPADGDYAVTTLAADVLGLIQALGEDEAVLIGHDWGGFTAYAAANLAPEKVRQLVVIAVPHMGASRNSFAQLRRSWYVWTFQLPWLPERLVSKRNFHFIDRLYRSWSPNWPESEFQLAPLKAALAAPGGLRAALGYYRRMIRGASRDVYDVLSKTTSVPALWFVGEADGSIGPEVFVDTAKACSGPFELVSLPDVGHFVHREAPQVFQQKVLQFLASTPSE</sequence>
<evidence type="ECO:0000313" key="4">
    <source>
        <dbReference type="Proteomes" id="UP000537130"/>
    </source>
</evidence>
<protein>
    <submittedName>
        <fullName evidence="3">Pimeloyl-ACP methyl ester carboxylesterase</fullName>
    </submittedName>
</protein>
<dbReference type="EMBL" id="JACHWY010000003">
    <property type="protein sequence ID" value="MBB3048270.1"/>
    <property type="molecule type" value="Genomic_DNA"/>
</dbReference>
<gene>
    <name evidence="3" type="ORF">FHR99_002544</name>
</gene>
<reference evidence="3 4" key="1">
    <citation type="submission" date="2020-08" db="EMBL/GenBank/DDBJ databases">
        <title>Genomic Encyclopedia of Type Strains, Phase III (KMG-III): the genomes of soil and plant-associated and newly described type strains.</title>
        <authorList>
            <person name="Whitman W."/>
        </authorList>
    </citation>
    <scope>NUCLEOTIDE SEQUENCE [LARGE SCALE GENOMIC DNA]</scope>
    <source>
        <strain evidence="3 4">CECT 8654</strain>
    </source>
</reference>
<dbReference type="SUPFAM" id="SSF53474">
    <property type="entry name" value="alpha/beta-Hydrolases"/>
    <property type="match status" value="1"/>
</dbReference>
<dbReference type="Proteomes" id="UP000537130">
    <property type="component" value="Unassembled WGS sequence"/>
</dbReference>
<dbReference type="InterPro" id="IPR029058">
    <property type="entry name" value="AB_hydrolase_fold"/>
</dbReference>
<feature type="domain" description="AB hydrolase-1" evidence="2">
    <location>
        <begin position="27"/>
        <end position="270"/>
    </location>
</feature>
<evidence type="ECO:0000259" key="2">
    <source>
        <dbReference type="Pfam" id="PF00561"/>
    </source>
</evidence>
<dbReference type="AlphaFoldDB" id="A0A7W4W6K3"/>
<proteinExistence type="predicted"/>
<dbReference type="PRINTS" id="PR00412">
    <property type="entry name" value="EPOXHYDRLASE"/>
</dbReference>
<comment type="caution">
    <text evidence="3">The sequence shown here is derived from an EMBL/GenBank/DDBJ whole genome shotgun (WGS) entry which is preliminary data.</text>
</comment>
<dbReference type="Gene3D" id="3.40.50.1820">
    <property type="entry name" value="alpha/beta hydrolase"/>
    <property type="match status" value="1"/>
</dbReference>
<dbReference type="RefSeq" id="WP_183411062.1">
    <property type="nucleotide sequence ID" value="NZ_JACHWY010000003.1"/>
</dbReference>
<dbReference type="PANTHER" id="PTHR43329">
    <property type="entry name" value="EPOXIDE HYDROLASE"/>
    <property type="match status" value="1"/>
</dbReference>
<evidence type="ECO:0000256" key="1">
    <source>
        <dbReference type="ARBA" id="ARBA00022801"/>
    </source>
</evidence>